<evidence type="ECO:0000313" key="3">
    <source>
        <dbReference type="Proteomes" id="UP000718571"/>
    </source>
</evidence>
<dbReference type="GO" id="GO:0016226">
    <property type="term" value="P:iron-sulfur cluster assembly"/>
    <property type="evidence" value="ECO:0007669"/>
    <property type="project" value="InterPro"/>
</dbReference>
<dbReference type="Proteomes" id="UP000718571">
    <property type="component" value="Unassembled WGS sequence"/>
</dbReference>
<dbReference type="AlphaFoldDB" id="A0A8T3V249"/>
<sequence>MTDLFKSYIDMKLNMSSIPKWLIEYKQKEFKEFRETEFEANPLFKKDSEAREKVFLNEEEIISYLMNQRLDNTANYRFNKKSEDIIDRDIILMEETDPLRSWVEYQDAYSDKMRHLDNALFTPGRVINISGGGTKELDLTETTKGKLEISKDVFYVDNENMAKIILELTNSVENAKIYKNIDIFTGENSRLTILIKQNFEADAIALINIGIHSKGDIEIISVDKGGKTIRYKIYAELLSDNSSYKENKIMICSGKQDIDVTDLVRHVGKGTKSLVNFRTSAEGEAKVVIKEVITIEKEAENSDAFLSSDGIILSENTKINSIPALEIRTSNVKAKHSASTKHLDYQSEVYCLSRGIDEEDAKKLIVEGFLFGGLDLKDEELKERIEMSNV</sequence>
<evidence type="ECO:0000259" key="1">
    <source>
        <dbReference type="Pfam" id="PF01458"/>
    </source>
</evidence>
<dbReference type="InterPro" id="IPR055346">
    <property type="entry name" value="Fe-S_cluster_assembly_SufBD"/>
</dbReference>
<proteinExistence type="predicted"/>
<dbReference type="PANTHER" id="PTHR43575">
    <property type="entry name" value="PROTEIN ABCI7, CHLOROPLASTIC"/>
    <property type="match status" value="1"/>
</dbReference>
<dbReference type="InterPro" id="IPR037284">
    <property type="entry name" value="SUF_FeS_clus_asmbl_SufBD_sf"/>
</dbReference>
<dbReference type="InterPro" id="IPR000825">
    <property type="entry name" value="SUF_FeS_clus_asmbl_SufBD_core"/>
</dbReference>
<comment type="caution">
    <text evidence="2">The sequence shown here is derived from an EMBL/GenBank/DDBJ whole genome shotgun (WGS) entry which is preliminary data.</text>
</comment>
<dbReference type="SUPFAM" id="SSF101960">
    <property type="entry name" value="Stabilizer of iron transporter SufD"/>
    <property type="match status" value="1"/>
</dbReference>
<accession>A0A8T3V249</accession>
<protein>
    <submittedName>
        <fullName evidence="2">SufD family Fe-S cluster assembly protein</fullName>
    </submittedName>
</protein>
<dbReference type="EMBL" id="JADFAR010000017">
    <property type="protein sequence ID" value="MBE5728508.1"/>
    <property type="molecule type" value="Genomic_DNA"/>
</dbReference>
<organism evidence="2 3">
    <name type="scientific">Candidatus Acidifodinimicrobium mancum</name>
    <dbReference type="NCBI Taxonomy" id="2898728"/>
    <lineage>
        <taxon>Archaea</taxon>
        <taxon>Candidatus Parvarchaeota</taxon>
        <taxon>Candidatus Acidifodinimicrobiaceae</taxon>
        <taxon>Candidatus Acidifodinimicrobium</taxon>
    </lineage>
</organism>
<feature type="domain" description="SUF system FeS cluster assembly SufBD core" evidence="1">
    <location>
        <begin position="154"/>
        <end position="369"/>
    </location>
</feature>
<name>A0A8T3V249_9ARCH</name>
<dbReference type="PANTHER" id="PTHR43575:SF1">
    <property type="entry name" value="PROTEIN ABCI7, CHLOROPLASTIC"/>
    <property type="match status" value="1"/>
</dbReference>
<evidence type="ECO:0000313" key="2">
    <source>
        <dbReference type="EMBL" id="MBE5728508.1"/>
    </source>
</evidence>
<reference evidence="2 3" key="1">
    <citation type="submission" date="2020-09" db="EMBL/GenBank/DDBJ databases">
        <title>Genomic characterization of a novel Parvarchaeota family in acid mine drainage sediments.</title>
        <authorList>
            <person name="Luo Z.-H."/>
        </authorList>
    </citation>
    <scope>NUCLEOTIDE SEQUENCE [LARGE SCALE GENOMIC DNA]</scope>
    <source>
        <strain evidence="2">MAS1_bins.189</strain>
    </source>
</reference>
<dbReference type="Pfam" id="PF01458">
    <property type="entry name" value="SUFBD_core"/>
    <property type="match status" value="1"/>
</dbReference>
<gene>
    <name evidence="2" type="ORF">IHE51_01470</name>
</gene>